<protein>
    <submittedName>
        <fullName evidence="1">Uncharacterized protein</fullName>
    </submittedName>
</protein>
<evidence type="ECO:0000313" key="2">
    <source>
        <dbReference type="Proteomes" id="UP000299102"/>
    </source>
</evidence>
<name>A0A4C1U1A6_EUMVA</name>
<organism evidence="1 2">
    <name type="scientific">Eumeta variegata</name>
    <name type="common">Bagworm moth</name>
    <name type="synonym">Eumeta japonica</name>
    <dbReference type="NCBI Taxonomy" id="151549"/>
    <lineage>
        <taxon>Eukaryota</taxon>
        <taxon>Metazoa</taxon>
        <taxon>Ecdysozoa</taxon>
        <taxon>Arthropoda</taxon>
        <taxon>Hexapoda</taxon>
        <taxon>Insecta</taxon>
        <taxon>Pterygota</taxon>
        <taxon>Neoptera</taxon>
        <taxon>Endopterygota</taxon>
        <taxon>Lepidoptera</taxon>
        <taxon>Glossata</taxon>
        <taxon>Ditrysia</taxon>
        <taxon>Tineoidea</taxon>
        <taxon>Psychidae</taxon>
        <taxon>Oiketicinae</taxon>
        <taxon>Eumeta</taxon>
    </lineage>
</organism>
<gene>
    <name evidence="1" type="ORF">EVAR_75137_1</name>
</gene>
<evidence type="ECO:0000313" key="1">
    <source>
        <dbReference type="EMBL" id="GBP19844.1"/>
    </source>
</evidence>
<reference evidence="1 2" key="1">
    <citation type="journal article" date="2019" name="Commun. Biol.">
        <title>The bagworm genome reveals a unique fibroin gene that provides high tensile strength.</title>
        <authorList>
            <person name="Kono N."/>
            <person name="Nakamura H."/>
            <person name="Ohtoshi R."/>
            <person name="Tomita M."/>
            <person name="Numata K."/>
            <person name="Arakawa K."/>
        </authorList>
    </citation>
    <scope>NUCLEOTIDE SEQUENCE [LARGE SCALE GENOMIC DNA]</scope>
</reference>
<accession>A0A4C1U1A6</accession>
<sequence length="167" mass="18073">MGVLGPDPPAPGEQGNLGPRCRLSRRCLINRLLFVGRTIYDAGRPNSRSSTDRYANTQWDAQLCLRGMSSSKSFNIEVCYRPSKRDTEDRVRIMEGGRATPGIGEEHLQGRWSQVRPGLPFPEGERPAPGSLQITSLTPLVVECGGGAADSISRAGRVAGGDLHKSE</sequence>
<proteinExistence type="predicted"/>
<comment type="caution">
    <text evidence="1">The sequence shown here is derived from an EMBL/GenBank/DDBJ whole genome shotgun (WGS) entry which is preliminary data.</text>
</comment>
<dbReference type="EMBL" id="BGZK01000112">
    <property type="protein sequence ID" value="GBP19844.1"/>
    <property type="molecule type" value="Genomic_DNA"/>
</dbReference>
<keyword evidence="2" id="KW-1185">Reference proteome</keyword>
<dbReference type="AlphaFoldDB" id="A0A4C1U1A6"/>
<dbReference type="Proteomes" id="UP000299102">
    <property type="component" value="Unassembled WGS sequence"/>
</dbReference>